<evidence type="ECO:0000256" key="1">
    <source>
        <dbReference type="PROSITE-ProRule" id="PRU10141"/>
    </source>
</evidence>
<dbReference type="RefSeq" id="WP_002650878.1">
    <property type="nucleotide sequence ID" value="NZ_CH672376.1"/>
</dbReference>
<keyword evidence="1" id="KW-0067">ATP-binding</keyword>
<dbReference type="HOGENOM" id="CLU_1358258_0_0_0"/>
<evidence type="ECO:0000313" key="2">
    <source>
        <dbReference type="EMBL" id="EAQ80645.1"/>
    </source>
</evidence>
<organism evidence="2 3">
    <name type="scientific">Blastopirellula marina DSM 3645</name>
    <dbReference type="NCBI Taxonomy" id="314230"/>
    <lineage>
        <taxon>Bacteria</taxon>
        <taxon>Pseudomonadati</taxon>
        <taxon>Planctomycetota</taxon>
        <taxon>Planctomycetia</taxon>
        <taxon>Pirellulales</taxon>
        <taxon>Pirellulaceae</taxon>
        <taxon>Blastopirellula</taxon>
    </lineage>
</organism>
<proteinExistence type="predicted"/>
<dbReference type="EMBL" id="AANZ01000008">
    <property type="protein sequence ID" value="EAQ80645.1"/>
    <property type="molecule type" value="Genomic_DNA"/>
</dbReference>
<protein>
    <recommendedName>
        <fullName evidence="4">Protein kinase domain-containing protein</fullName>
    </recommendedName>
</protein>
<gene>
    <name evidence="2" type="ORF">DSM3645_14905</name>
</gene>
<evidence type="ECO:0000313" key="3">
    <source>
        <dbReference type="Proteomes" id="UP000004358"/>
    </source>
</evidence>
<dbReference type="PROSITE" id="PS00107">
    <property type="entry name" value="PROTEIN_KINASE_ATP"/>
    <property type="match status" value="1"/>
</dbReference>
<dbReference type="Proteomes" id="UP000004358">
    <property type="component" value="Unassembled WGS sequence"/>
</dbReference>
<dbReference type="AlphaFoldDB" id="A3ZSI5"/>
<name>A3ZSI5_9BACT</name>
<dbReference type="OrthoDB" id="129879at2"/>
<keyword evidence="1" id="KW-0547">Nucleotide-binding</keyword>
<evidence type="ECO:0008006" key="4">
    <source>
        <dbReference type="Google" id="ProtNLM"/>
    </source>
</evidence>
<dbReference type="Gene3D" id="3.30.200.20">
    <property type="entry name" value="Phosphorylase Kinase, domain 1"/>
    <property type="match status" value="1"/>
</dbReference>
<sequence>MNIDQQVLDLLIQWEEATASGVPLDVTFLAAGDSQLAVRLQRHIDGLQKLAWLQLDLPVNEGPDLPSAQQLDNALLLPEGIDLAQLQASVVKAEIIDPKKLDLLLASNPAKTAFQLSSQLLDAKLLTKFQLRAIAYGKTRGLKLGRYVILDKIGAGGMGQVYRAWHSRMDREVALKCCRAKRCPKNTAWPASIKKCKSLRG</sequence>
<dbReference type="SUPFAM" id="SSF56112">
    <property type="entry name" value="Protein kinase-like (PK-like)"/>
    <property type="match status" value="1"/>
</dbReference>
<reference evidence="2 3" key="1">
    <citation type="submission" date="2006-02" db="EMBL/GenBank/DDBJ databases">
        <authorList>
            <person name="Amann R."/>
            <person name="Ferriera S."/>
            <person name="Johnson J."/>
            <person name="Kravitz S."/>
            <person name="Halpern A."/>
            <person name="Remington K."/>
            <person name="Beeson K."/>
            <person name="Tran B."/>
            <person name="Rogers Y.-H."/>
            <person name="Friedman R."/>
            <person name="Venter J.C."/>
        </authorList>
    </citation>
    <scope>NUCLEOTIDE SEQUENCE [LARGE SCALE GENOMIC DNA]</scope>
    <source>
        <strain evidence="2 3">DSM 3645</strain>
    </source>
</reference>
<accession>A3ZSI5</accession>
<dbReference type="GO" id="GO:0005524">
    <property type="term" value="F:ATP binding"/>
    <property type="evidence" value="ECO:0007669"/>
    <property type="project" value="UniProtKB-UniRule"/>
</dbReference>
<dbReference type="InterPro" id="IPR011009">
    <property type="entry name" value="Kinase-like_dom_sf"/>
</dbReference>
<dbReference type="InterPro" id="IPR017441">
    <property type="entry name" value="Protein_kinase_ATP_BS"/>
</dbReference>
<comment type="caution">
    <text evidence="2">The sequence shown here is derived from an EMBL/GenBank/DDBJ whole genome shotgun (WGS) entry which is preliminary data.</text>
</comment>
<feature type="binding site" evidence="1">
    <location>
        <position position="176"/>
    </location>
    <ligand>
        <name>ATP</name>
        <dbReference type="ChEBI" id="CHEBI:30616"/>
    </ligand>
</feature>
<dbReference type="eggNOG" id="COG0515">
    <property type="taxonomic scope" value="Bacteria"/>
</dbReference>
<dbReference type="STRING" id="314230.DSM3645_14905"/>